<dbReference type="RefSeq" id="WP_017262414.1">
    <property type="nucleotide sequence ID" value="NZ_AUAW01000004.1"/>
</dbReference>
<dbReference type="InterPro" id="IPR011032">
    <property type="entry name" value="GroES-like_sf"/>
</dbReference>
<dbReference type="Gene3D" id="3.40.50.720">
    <property type="entry name" value="NAD(P)-binding Rossmann-like Domain"/>
    <property type="match status" value="1"/>
</dbReference>
<dbReference type="SMART" id="SM00829">
    <property type="entry name" value="PKS_ER"/>
    <property type="match status" value="1"/>
</dbReference>
<dbReference type="STRING" id="1114972.FD35_GL001116"/>
<proteinExistence type="predicted"/>
<dbReference type="AlphaFoldDB" id="A0A0R1RJA5"/>
<dbReference type="InterPro" id="IPR036291">
    <property type="entry name" value="NAD(P)-bd_dom_sf"/>
</dbReference>
<dbReference type="InterPro" id="IPR052585">
    <property type="entry name" value="Lipid_raft_assoc_Zn_ADH"/>
</dbReference>
<dbReference type="GO" id="GO:0016491">
    <property type="term" value="F:oxidoreductase activity"/>
    <property type="evidence" value="ECO:0007669"/>
    <property type="project" value="InterPro"/>
</dbReference>
<protein>
    <submittedName>
        <fullName evidence="2">NADPH quinone reductase related Zn-dependent oxidoreductase</fullName>
    </submittedName>
</protein>
<dbReference type="EMBL" id="AZFF01000002">
    <property type="protein sequence ID" value="KRL56823.1"/>
    <property type="molecule type" value="Genomic_DNA"/>
</dbReference>
<dbReference type="Proteomes" id="UP000051999">
    <property type="component" value="Unassembled WGS sequence"/>
</dbReference>
<evidence type="ECO:0000259" key="1">
    <source>
        <dbReference type="SMART" id="SM00829"/>
    </source>
</evidence>
<dbReference type="SUPFAM" id="SSF50129">
    <property type="entry name" value="GroES-like"/>
    <property type="match status" value="1"/>
</dbReference>
<dbReference type="PANTHER" id="PTHR43482">
    <property type="entry name" value="PROTEIN AST1-RELATED"/>
    <property type="match status" value="1"/>
</dbReference>
<feature type="domain" description="Enoyl reductase (ER)" evidence="1">
    <location>
        <begin position="11"/>
        <end position="298"/>
    </location>
</feature>
<dbReference type="InterPro" id="IPR020843">
    <property type="entry name" value="ER"/>
</dbReference>
<dbReference type="Gene3D" id="3.90.180.10">
    <property type="entry name" value="Medium-chain alcohol dehydrogenases, catalytic domain"/>
    <property type="match status" value="1"/>
</dbReference>
<sequence length="305" mass="33048">MKAIMQTSYDGIDALQLIETPSPRGQLMGTLVNVHFVPVLPWDVKSEMGLLPDVHADHLPKIPGYGFSGIVNANHLLGPAVGTRVVGATPTGSYAEIVNAPIPLYLFTLPDEVSLADAATIFGGADTAMMILNSVRLKATDHVLLIGASGGVGDYLAQLLTSRGITFTILSSQRSLEYTRQTFVGADIHATVEDLANETFDYVLDTSGDVTTLGKIERTLKTNGVLFTSALPNYQPHRQDIRSQFNNSPIPPKQYQTIIHMLATGQLVAHIDRIFPMQDVKTAQQRLLQSPSRGRVLLSINESTS</sequence>
<name>A0A0R1RJA5_9LACO</name>
<evidence type="ECO:0000313" key="2">
    <source>
        <dbReference type="EMBL" id="KRL56823.1"/>
    </source>
</evidence>
<reference evidence="2 3" key="1">
    <citation type="journal article" date="2015" name="Genome Announc.">
        <title>Expanding the biotechnology potential of lactobacilli through comparative genomics of 213 strains and associated genera.</title>
        <authorList>
            <person name="Sun Z."/>
            <person name="Harris H.M."/>
            <person name="McCann A."/>
            <person name="Guo C."/>
            <person name="Argimon S."/>
            <person name="Zhang W."/>
            <person name="Yang X."/>
            <person name="Jeffery I.B."/>
            <person name="Cooney J.C."/>
            <person name="Kagawa T.F."/>
            <person name="Liu W."/>
            <person name="Song Y."/>
            <person name="Salvetti E."/>
            <person name="Wrobel A."/>
            <person name="Rasinkangas P."/>
            <person name="Parkhill J."/>
            <person name="Rea M.C."/>
            <person name="O'Sullivan O."/>
            <person name="Ritari J."/>
            <person name="Douillard F.P."/>
            <person name="Paul Ross R."/>
            <person name="Yang R."/>
            <person name="Briner A.E."/>
            <person name="Felis G.E."/>
            <person name="de Vos W.M."/>
            <person name="Barrangou R."/>
            <person name="Klaenhammer T.R."/>
            <person name="Caufield P.W."/>
            <person name="Cui Y."/>
            <person name="Zhang H."/>
            <person name="O'Toole P.W."/>
        </authorList>
    </citation>
    <scope>NUCLEOTIDE SEQUENCE [LARGE SCALE GENOMIC DNA]</scope>
    <source>
        <strain evidence="2 3">DSM 15814</strain>
    </source>
</reference>
<dbReference type="PATRIC" id="fig|1114972.6.peg.1130"/>
<dbReference type="eggNOG" id="COG0604">
    <property type="taxonomic scope" value="Bacteria"/>
</dbReference>
<gene>
    <name evidence="2" type="ORF">FD35_GL001116</name>
</gene>
<dbReference type="Pfam" id="PF13602">
    <property type="entry name" value="ADH_zinc_N_2"/>
    <property type="match status" value="1"/>
</dbReference>
<comment type="caution">
    <text evidence="2">The sequence shown here is derived from an EMBL/GenBank/DDBJ whole genome shotgun (WGS) entry which is preliminary data.</text>
</comment>
<dbReference type="PANTHER" id="PTHR43482:SF1">
    <property type="entry name" value="PROTEIN AST1-RELATED"/>
    <property type="match status" value="1"/>
</dbReference>
<keyword evidence="3" id="KW-1185">Reference proteome</keyword>
<dbReference type="SUPFAM" id="SSF51735">
    <property type="entry name" value="NAD(P)-binding Rossmann-fold domains"/>
    <property type="match status" value="1"/>
</dbReference>
<accession>A0A0R1RJA5</accession>
<organism evidence="2 3">
    <name type="scientific">Furfurilactobacillus rossiae DSM 15814</name>
    <dbReference type="NCBI Taxonomy" id="1114972"/>
    <lineage>
        <taxon>Bacteria</taxon>
        <taxon>Bacillati</taxon>
        <taxon>Bacillota</taxon>
        <taxon>Bacilli</taxon>
        <taxon>Lactobacillales</taxon>
        <taxon>Lactobacillaceae</taxon>
        <taxon>Furfurilactobacillus</taxon>
    </lineage>
</organism>
<evidence type="ECO:0000313" key="3">
    <source>
        <dbReference type="Proteomes" id="UP000051999"/>
    </source>
</evidence>